<keyword evidence="9" id="KW-1185">Reference proteome</keyword>
<dbReference type="Proteomes" id="UP000799776">
    <property type="component" value="Unassembled WGS sequence"/>
</dbReference>
<dbReference type="OrthoDB" id="3064516at2759"/>
<dbReference type="GO" id="GO:0016787">
    <property type="term" value="F:hydrolase activity"/>
    <property type="evidence" value="ECO:0007669"/>
    <property type="project" value="UniProtKB-KW"/>
</dbReference>
<dbReference type="Gene3D" id="3.40.630.10">
    <property type="entry name" value="Zn peptidases"/>
    <property type="match status" value="1"/>
</dbReference>
<evidence type="ECO:0000256" key="4">
    <source>
        <dbReference type="ARBA" id="ARBA00022801"/>
    </source>
</evidence>
<dbReference type="GO" id="GO:0046872">
    <property type="term" value="F:metal ion binding"/>
    <property type="evidence" value="ECO:0007669"/>
    <property type="project" value="UniProtKB-KW"/>
</dbReference>
<dbReference type="SUPFAM" id="SSF53187">
    <property type="entry name" value="Zn-dependent exopeptidases"/>
    <property type="match status" value="1"/>
</dbReference>
<keyword evidence="6" id="KW-0732">Signal</keyword>
<dbReference type="InterPro" id="IPR011650">
    <property type="entry name" value="Peptidase_M20_dimer"/>
</dbReference>
<dbReference type="InterPro" id="IPR036264">
    <property type="entry name" value="Bact_exopeptidase_dim_dom"/>
</dbReference>
<keyword evidence="3" id="KW-0479">Metal-binding</keyword>
<keyword evidence="5" id="KW-0862">Zinc</keyword>
<dbReference type="Pfam" id="PF01546">
    <property type="entry name" value="Peptidase_M20"/>
    <property type="match status" value="1"/>
</dbReference>
<evidence type="ECO:0000256" key="6">
    <source>
        <dbReference type="SAM" id="SignalP"/>
    </source>
</evidence>
<comment type="cofactor">
    <cofactor evidence="1">
        <name>Zn(2+)</name>
        <dbReference type="ChEBI" id="CHEBI:29105"/>
    </cofactor>
</comment>
<organism evidence="8 9">
    <name type="scientific">Saccharata proteae CBS 121410</name>
    <dbReference type="NCBI Taxonomy" id="1314787"/>
    <lineage>
        <taxon>Eukaryota</taxon>
        <taxon>Fungi</taxon>
        <taxon>Dikarya</taxon>
        <taxon>Ascomycota</taxon>
        <taxon>Pezizomycotina</taxon>
        <taxon>Dothideomycetes</taxon>
        <taxon>Dothideomycetes incertae sedis</taxon>
        <taxon>Botryosphaeriales</taxon>
        <taxon>Saccharataceae</taxon>
        <taxon>Saccharata</taxon>
    </lineage>
</organism>
<evidence type="ECO:0000256" key="2">
    <source>
        <dbReference type="ARBA" id="ARBA00006247"/>
    </source>
</evidence>
<comment type="similarity">
    <text evidence="2">Belongs to the peptidase M20A family.</text>
</comment>
<evidence type="ECO:0000256" key="5">
    <source>
        <dbReference type="ARBA" id="ARBA00022833"/>
    </source>
</evidence>
<dbReference type="PANTHER" id="PTHR43808">
    <property type="entry name" value="ACETYLORNITHINE DEACETYLASE"/>
    <property type="match status" value="1"/>
</dbReference>
<dbReference type="InterPro" id="IPR002933">
    <property type="entry name" value="Peptidase_M20"/>
</dbReference>
<dbReference type="InterPro" id="IPR050072">
    <property type="entry name" value="Peptidase_M20A"/>
</dbReference>
<evidence type="ECO:0000313" key="9">
    <source>
        <dbReference type="Proteomes" id="UP000799776"/>
    </source>
</evidence>
<feature type="domain" description="Peptidase M20 dimerisation" evidence="7">
    <location>
        <begin position="207"/>
        <end position="313"/>
    </location>
</feature>
<dbReference type="PANTHER" id="PTHR43808:SF8">
    <property type="entry name" value="PEPTIDASE M20 DIMERISATION DOMAIN-CONTAINING PROTEIN"/>
    <property type="match status" value="1"/>
</dbReference>
<dbReference type="Gene3D" id="3.30.70.360">
    <property type="match status" value="1"/>
</dbReference>
<feature type="chain" id="PRO_5040358397" evidence="6">
    <location>
        <begin position="22"/>
        <end position="406"/>
    </location>
</feature>
<name>A0A9P4HQR8_9PEZI</name>
<sequence>MRVTLLLSLALAALEAHASSAQIPLPEQGHLLPLPTLHELLSLHRSLVKIESISENEYKVGWWLVSYLKENGFHVETQAVSKGERGNTRFNILAWPGEEKFTKVLVSSHIDTVPPYIPYHLNSTSDMISGRGSVDAKGAAAAQITAVLSLLANSSAPISPNDVSLLFVVGEETGGDGMRAFSNSPLNPRNYSAVIFGEPTENKLVAGHKGNLGLNLNITGKAAHSGYPWLGVNANNVLVEALGKLIALEAGSLEHAKLPWSEKYGNTTLNIGTISGGVAGNVVAQNAGAGVTGRLAGGTPDEARKIITKALESTIQAAHNAGGEVQLEWASKGYGPIDMSCDIDEFDCITVNYGTDIPWLEGDHKKYLYGPGSILVAHSANEAIKVTDLEQAVVDYQKLILASVRD</sequence>
<protein>
    <submittedName>
        <fullName evidence="8">Acetylornithine deacetylase-like protein</fullName>
    </submittedName>
</protein>
<dbReference type="AlphaFoldDB" id="A0A9P4HQR8"/>
<dbReference type="Pfam" id="PF07687">
    <property type="entry name" value="M20_dimer"/>
    <property type="match status" value="1"/>
</dbReference>
<evidence type="ECO:0000313" key="8">
    <source>
        <dbReference type="EMBL" id="KAF2084233.1"/>
    </source>
</evidence>
<evidence type="ECO:0000259" key="7">
    <source>
        <dbReference type="Pfam" id="PF07687"/>
    </source>
</evidence>
<evidence type="ECO:0000256" key="3">
    <source>
        <dbReference type="ARBA" id="ARBA00022723"/>
    </source>
</evidence>
<dbReference type="CDD" id="cd05652">
    <property type="entry name" value="M20_ArgE_DapE-like_fungal"/>
    <property type="match status" value="1"/>
</dbReference>
<comment type="caution">
    <text evidence="8">The sequence shown here is derived from an EMBL/GenBank/DDBJ whole genome shotgun (WGS) entry which is preliminary data.</text>
</comment>
<dbReference type="EMBL" id="ML978744">
    <property type="protein sequence ID" value="KAF2084233.1"/>
    <property type="molecule type" value="Genomic_DNA"/>
</dbReference>
<keyword evidence="4" id="KW-0378">Hydrolase</keyword>
<evidence type="ECO:0000256" key="1">
    <source>
        <dbReference type="ARBA" id="ARBA00001947"/>
    </source>
</evidence>
<gene>
    <name evidence="8" type="ORF">K490DRAFT_76025</name>
</gene>
<dbReference type="SUPFAM" id="SSF55031">
    <property type="entry name" value="Bacterial exopeptidase dimerisation domain"/>
    <property type="match status" value="1"/>
</dbReference>
<feature type="signal peptide" evidence="6">
    <location>
        <begin position="1"/>
        <end position="21"/>
    </location>
</feature>
<reference evidence="8" key="1">
    <citation type="journal article" date="2020" name="Stud. Mycol.">
        <title>101 Dothideomycetes genomes: a test case for predicting lifestyles and emergence of pathogens.</title>
        <authorList>
            <person name="Haridas S."/>
            <person name="Albert R."/>
            <person name="Binder M."/>
            <person name="Bloem J."/>
            <person name="Labutti K."/>
            <person name="Salamov A."/>
            <person name="Andreopoulos B."/>
            <person name="Baker S."/>
            <person name="Barry K."/>
            <person name="Bills G."/>
            <person name="Bluhm B."/>
            <person name="Cannon C."/>
            <person name="Castanera R."/>
            <person name="Culley D."/>
            <person name="Daum C."/>
            <person name="Ezra D."/>
            <person name="Gonzalez J."/>
            <person name="Henrissat B."/>
            <person name="Kuo A."/>
            <person name="Liang C."/>
            <person name="Lipzen A."/>
            <person name="Lutzoni F."/>
            <person name="Magnuson J."/>
            <person name="Mondo S."/>
            <person name="Nolan M."/>
            <person name="Ohm R."/>
            <person name="Pangilinan J."/>
            <person name="Park H.-J."/>
            <person name="Ramirez L."/>
            <person name="Alfaro M."/>
            <person name="Sun H."/>
            <person name="Tritt A."/>
            <person name="Yoshinaga Y."/>
            <person name="Zwiers L.-H."/>
            <person name="Turgeon B."/>
            <person name="Goodwin S."/>
            <person name="Spatafora J."/>
            <person name="Crous P."/>
            <person name="Grigoriev I."/>
        </authorList>
    </citation>
    <scope>NUCLEOTIDE SEQUENCE</scope>
    <source>
        <strain evidence="8">CBS 121410</strain>
    </source>
</reference>
<proteinExistence type="inferred from homology"/>
<accession>A0A9P4HQR8</accession>